<sequence>MSDQFSKKVEKKTGVDMKSIKSIANSFKGTDLSDEKEVRKLIKKVAKTAGKPVNKSTEDMLVKMISKSKGINESTISKMLNKK</sequence>
<gene>
    <name evidence="1" type="ORF">FN924_17065</name>
</gene>
<evidence type="ECO:0000313" key="1">
    <source>
        <dbReference type="EMBL" id="QDP41735.1"/>
    </source>
</evidence>
<evidence type="ECO:0000313" key="2">
    <source>
        <dbReference type="Proteomes" id="UP000315215"/>
    </source>
</evidence>
<dbReference type="EMBL" id="CP041666">
    <property type="protein sequence ID" value="QDP41735.1"/>
    <property type="molecule type" value="Genomic_DNA"/>
</dbReference>
<dbReference type="RefSeq" id="WP_143896565.1">
    <property type="nucleotide sequence ID" value="NZ_CP041666.1"/>
</dbReference>
<name>A0A516KK21_9BACI</name>
<keyword evidence="2" id="KW-1185">Reference proteome</keyword>
<dbReference type="InterPro" id="IPR025942">
    <property type="entry name" value="SpoVIF"/>
</dbReference>
<accession>A0A516KK21</accession>
<dbReference type="KEGG" id="aqt:FN924_17065"/>
<organism evidence="1 2">
    <name type="scientific">Radiobacillus deserti</name>
    <dbReference type="NCBI Taxonomy" id="2594883"/>
    <lineage>
        <taxon>Bacteria</taxon>
        <taxon>Bacillati</taxon>
        <taxon>Bacillota</taxon>
        <taxon>Bacilli</taxon>
        <taxon>Bacillales</taxon>
        <taxon>Bacillaceae</taxon>
        <taxon>Radiobacillus</taxon>
    </lineage>
</organism>
<dbReference type="OrthoDB" id="2474248at2"/>
<dbReference type="Proteomes" id="UP000315215">
    <property type="component" value="Chromosome"/>
</dbReference>
<proteinExistence type="predicted"/>
<protein>
    <submittedName>
        <fullName evidence="1">Sporulation protein</fullName>
    </submittedName>
</protein>
<dbReference type="AlphaFoldDB" id="A0A516KK21"/>
<dbReference type="Pfam" id="PF14069">
    <property type="entry name" value="SpoVIF"/>
    <property type="match status" value="1"/>
</dbReference>
<reference evidence="1 2" key="1">
    <citation type="submission" date="2019-07" db="EMBL/GenBank/DDBJ databases">
        <authorList>
            <person name="Li J."/>
        </authorList>
    </citation>
    <scope>NUCLEOTIDE SEQUENCE [LARGE SCALE GENOMIC DNA]</scope>
    <source>
        <strain evidence="1 2">TKL69</strain>
    </source>
</reference>